<dbReference type="Pfam" id="PF13399">
    <property type="entry name" value="LytR_C"/>
    <property type="match status" value="1"/>
</dbReference>
<accession>A0A1F7I6L3</accession>
<feature type="region of interest" description="Disordered" evidence="1">
    <location>
        <begin position="143"/>
        <end position="179"/>
    </location>
</feature>
<sequence length="179" mass="19051">MNKKVILVVIGLVLVFVGGWFWMKRPSGTQPKGTTTEEIFVSEAPEPTAEPEFKKEDFTIKILNGSGTPGLAGTLQTDLETAGFTVDSTGNADSYDFKNTVIRAKSTVPAGFVSLLKEELSSYGTIDTEELADDEDTDVVIVIGGKQKEAEPTAASDSKVTTKTPTPKTDSQSTPEAGT</sequence>
<name>A0A1F7I6L3_9BACT</name>
<evidence type="ECO:0000259" key="3">
    <source>
        <dbReference type="Pfam" id="PF13399"/>
    </source>
</evidence>
<dbReference type="Gene3D" id="3.30.70.2390">
    <property type="match status" value="1"/>
</dbReference>
<dbReference type="AlphaFoldDB" id="A0A1F7I6L3"/>
<evidence type="ECO:0000313" key="5">
    <source>
        <dbReference type="Proteomes" id="UP000179024"/>
    </source>
</evidence>
<keyword evidence="2" id="KW-0812">Transmembrane</keyword>
<keyword evidence="2" id="KW-0472">Membrane</keyword>
<dbReference type="Proteomes" id="UP000179024">
    <property type="component" value="Unassembled WGS sequence"/>
</dbReference>
<evidence type="ECO:0000256" key="1">
    <source>
        <dbReference type="SAM" id="MobiDB-lite"/>
    </source>
</evidence>
<feature type="transmembrane region" description="Helical" evidence="2">
    <location>
        <begin position="6"/>
        <end position="23"/>
    </location>
</feature>
<gene>
    <name evidence="4" type="ORF">A3F34_00260</name>
</gene>
<protein>
    <recommendedName>
        <fullName evidence="3">LytR/CpsA/Psr regulator C-terminal domain-containing protein</fullName>
    </recommendedName>
</protein>
<dbReference type="EMBL" id="MGAE01000030">
    <property type="protein sequence ID" value="OGK38997.1"/>
    <property type="molecule type" value="Genomic_DNA"/>
</dbReference>
<reference evidence="4 5" key="1">
    <citation type="journal article" date="2016" name="Nat. Commun.">
        <title>Thousands of microbial genomes shed light on interconnected biogeochemical processes in an aquifer system.</title>
        <authorList>
            <person name="Anantharaman K."/>
            <person name="Brown C.T."/>
            <person name="Hug L.A."/>
            <person name="Sharon I."/>
            <person name="Castelle C.J."/>
            <person name="Probst A.J."/>
            <person name="Thomas B.C."/>
            <person name="Singh A."/>
            <person name="Wilkins M.J."/>
            <person name="Karaoz U."/>
            <person name="Brodie E.L."/>
            <person name="Williams K.H."/>
            <person name="Hubbard S.S."/>
            <person name="Banfield J.F."/>
        </authorList>
    </citation>
    <scope>NUCLEOTIDE SEQUENCE [LARGE SCALE GENOMIC DNA]</scope>
</reference>
<organism evidence="4 5">
    <name type="scientific">Candidatus Roizmanbacteria bacterium RIFCSPHIGHO2_12_FULL_44_10</name>
    <dbReference type="NCBI Taxonomy" id="1802054"/>
    <lineage>
        <taxon>Bacteria</taxon>
        <taxon>Candidatus Roizmaniibacteriota</taxon>
    </lineage>
</organism>
<feature type="compositionally biased region" description="Low complexity" evidence="1">
    <location>
        <begin position="158"/>
        <end position="179"/>
    </location>
</feature>
<evidence type="ECO:0000256" key="2">
    <source>
        <dbReference type="SAM" id="Phobius"/>
    </source>
</evidence>
<proteinExistence type="predicted"/>
<dbReference type="InterPro" id="IPR027381">
    <property type="entry name" value="LytR/CpsA/Psr_C"/>
</dbReference>
<keyword evidence="2" id="KW-1133">Transmembrane helix</keyword>
<comment type="caution">
    <text evidence="4">The sequence shown here is derived from an EMBL/GenBank/DDBJ whole genome shotgun (WGS) entry which is preliminary data.</text>
</comment>
<evidence type="ECO:0000313" key="4">
    <source>
        <dbReference type="EMBL" id="OGK38997.1"/>
    </source>
</evidence>
<feature type="domain" description="LytR/CpsA/Psr regulator C-terminal" evidence="3">
    <location>
        <begin position="58"/>
        <end position="144"/>
    </location>
</feature>